<keyword evidence="3" id="KW-1185">Reference proteome</keyword>
<evidence type="ECO:0000313" key="3">
    <source>
        <dbReference type="Proteomes" id="UP000305888"/>
    </source>
</evidence>
<dbReference type="Pfam" id="PF08378">
    <property type="entry name" value="NERD"/>
    <property type="match status" value="1"/>
</dbReference>
<dbReference type="AlphaFoldDB" id="A0A5B8G108"/>
<dbReference type="OrthoDB" id="1373492at2"/>
<proteinExistence type="predicted"/>
<evidence type="ECO:0000259" key="1">
    <source>
        <dbReference type="Pfam" id="PF08378"/>
    </source>
</evidence>
<reference evidence="2 3" key="1">
    <citation type="submission" date="2019-06" db="EMBL/GenBank/DDBJ databases">
        <title>Genome sequence of Rhodobacteraceae bacterium D4M1.</title>
        <authorList>
            <person name="Cao J."/>
        </authorList>
    </citation>
    <scope>NUCLEOTIDE SEQUENCE [LARGE SCALE GENOMIC DNA]</scope>
    <source>
        <strain evidence="2 3">D4M1</strain>
    </source>
</reference>
<evidence type="ECO:0000313" key="2">
    <source>
        <dbReference type="EMBL" id="QDL92113.1"/>
    </source>
</evidence>
<dbReference type="Proteomes" id="UP000305888">
    <property type="component" value="Chromosome"/>
</dbReference>
<organism evidence="2 3">
    <name type="scientific">Paroceanicella profunda</name>
    <dbReference type="NCBI Taxonomy" id="2579971"/>
    <lineage>
        <taxon>Bacteria</taxon>
        <taxon>Pseudomonadati</taxon>
        <taxon>Pseudomonadota</taxon>
        <taxon>Alphaproteobacteria</taxon>
        <taxon>Rhodobacterales</taxon>
        <taxon>Paracoccaceae</taxon>
        <taxon>Paroceanicella</taxon>
    </lineage>
</organism>
<sequence>MDRRMGRPLNEAADVGDEATPAPVGGLTIYIGDLVTTASDRAVLEAATGTLHDAEMPAVLLANFDIGRQIDLVVATEQQVLLVEAKGNRTPVRGQANSAADWAARTGTGRWASFRSPVRQADEARLALRDRLAVFLRSSAPYFPGAVIFAPQVPQGSEVPAGDFKVRIGDLTDLCTWVTQGNGSSGVSLAQWRAFAADLGLRRVSGIAAACDGNLNAAETLVDTYLNTFRATYQTKADELISIPCEGASGIETSLGFAEAVAAGDSIALIGRSGCGKTLAACRSGILAVGCH</sequence>
<dbReference type="EMBL" id="CP040818">
    <property type="protein sequence ID" value="QDL92113.1"/>
    <property type="molecule type" value="Genomic_DNA"/>
</dbReference>
<dbReference type="InterPro" id="IPR011528">
    <property type="entry name" value="NERD"/>
</dbReference>
<name>A0A5B8G108_9RHOB</name>
<protein>
    <submittedName>
        <fullName evidence="2">NERD domain-containing protein</fullName>
    </submittedName>
</protein>
<gene>
    <name evidence="2" type="ORF">FDP22_10225</name>
</gene>
<feature type="domain" description="NERD" evidence="1">
    <location>
        <begin position="57"/>
        <end position="149"/>
    </location>
</feature>
<dbReference type="RefSeq" id="WP_138579524.1">
    <property type="nucleotide sequence ID" value="NZ_CP040818.1"/>
</dbReference>
<accession>A0A5B8G108</accession>
<dbReference type="KEGG" id="ppru:FDP22_10225"/>